<dbReference type="GO" id="GO:0031929">
    <property type="term" value="P:TOR signaling"/>
    <property type="evidence" value="ECO:0007669"/>
    <property type="project" value="TreeGrafter"/>
</dbReference>
<dbReference type="GO" id="GO:0004674">
    <property type="term" value="F:protein serine/threonine kinase activity"/>
    <property type="evidence" value="ECO:0007669"/>
    <property type="project" value="TreeGrafter"/>
</dbReference>
<dbReference type="PANTHER" id="PTHR11139">
    <property type="entry name" value="ATAXIA TELANGIECTASIA MUTATED ATM -RELATED"/>
    <property type="match status" value="1"/>
</dbReference>
<feature type="domain" description="FATC" evidence="1">
    <location>
        <begin position="61"/>
        <end position="93"/>
    </location>
</feature>
<dbReference type="GO" id="GO:0005737">
    <property type="term" value="C:cytoplasm"/>
    <property type="evidence" value="ECO:0007669"/>
    <property type="project" value="TreeGrafter"/>
</dbReference>
<dbReference type="InterPro" id="IPR050517">
    <property type="entry name" value="DDR_Repair_Kinase"/>
</dbReference>
<accession>A0A914V7K0</accession>
<evidence type="ECO:0000313" key="2">
    <source>
        <dbReference type="Proteomes" id="UP000887566"/>
    </source>
</evidence>
<dbReference type="PANTHER" id="PTHR11139:SF9">
    <property type="entry name" value="SERINE_THREONINE-PROTEIN KINASE MTOR"/>
    <property type="match status" value="1"/>
</dbReference>
<dbReference type="SMART" id="SM01343">
    <property type="entry name" value="FATC"/>
    <property type="match status" value="1"/>
</dbReference>
<evidence type="ECO:0000313" key="3">
    <source>
        <dbReference type="WBParaSite" id="PSAMB.scaffold14551size1854.g36112.t1"/>
    </source>
</evidence>
<dbReference type="GO" id="GO:0031932">
    <property type="term" value="C:TORC2 complex"/>
    <property type="evidence" value="ECO:0007669"/>
    <property type="project" value="TreeGrafter"/>
</dbReference>
<keyword evidence="2" id="KW-1185">Reference proteome</keyword>
<dbReference type="Pfam" id="PF02260">
    <property type="entry name" value="FATC"/>
    <property type="match status" value="1"/>
</dbReference>
<dbReference type="InterPro" id="IPR003152">
    <property type="entry name" value="FATC_dom"/>
</dbReference>
<dbReference type="Proteomes" id="UP000887566">
    <property type="component" value="Unplaced"/>
</dbReference>
<dbReference type="GO" id="GO:0016242">
    <property type="term" value="P:negative regulation of macroautophagy"/>
    <property type="evidence" value="ECO:0007669"/>
    <property type="project" value="TreeGrafter"/>
</dbReference>
<evidence type="ECO:0000313" key="4">
    <source>
        <dbReference type="WBParaSite" id="PSAMB.scaffold16016size1428.g36752.t1"/>
    </source>
</evidence>
<dbReference type="WBParaSite" id="PSAMB.scaffold14551size1854.g36112.t1">
    <property type="protein sequence ID" value="PSAMB.scaffold14551size1854.g36112.t1"/>
    <property type="gene ID" value="PSAMB.scaffold14551size1854.g36112"/>
</dbReference>
<dbReference type="AlphaFoldDB" id="A0A914V7K0"/>
<dbReference type="PROSITE" id="PS51190">
    <property type="entry name" value="FATC"/>
    <property type="match status" value="1"/>
</dbReference>
<dbReference type="GO" id="GO:0005634">
    <property type="term" value="C:nucleus"/>
    <property type="evidence" value="ECO:0007669"/>
    <property type="project" value="TreeGrafter"/>
</dbReference>
<evidence type="ECO:0000259" key="1">
    <source>
        <dbReference type="PROSITE" id="PS51190"/>
    </source>
</evidence>
<name>A0A914V7K0_9BILA</name>
<sequence>MDSRDSSAFLGKARKEERYDVGDYPQTEIISKKAIAVIDRIRSKLNGRDFQSYNPTSNQLIDCSVSDQVRKLIEQATSHENLCQCYIGWCPFW</sequence>
<organism evidence="2 4">
    <name type="scientific">Plectus sambesii</name>
    <dbReference type="NCBI Taxonomy" id="2011161"/>
    <lineage>
        <taxon>Eukaryota</taxon>
        <taxon>Metazoa</taxon>
        <taxon>Ecdysozoa</taxon>
        <taxon>Nematoda</taxon>
        <taxon>Chromadorea</taxon>
        <taxon>Plectida</taxon>
        <taxon>Plectina</taxon>
        <taxon>Plectoidea</taxon>
        <taxon>Plectidae</taxon>
        <taxon>Plectus</taxon>
    </lineage>
</organism>
<proteinExistence type="predicted"/>
<reference evidence="3 4" key="1">
    <citation type="submission" date="2022-11" db="UniProtKB">
        <authorList>
            <consortium name="WormBaseParasite"/>
        </authorList>
    </citation>
    <scope>IDENTIFICATION</scope>
</reference>
<dbReference type="WBParaSite" id="PSAMB.scaffold16016size1428.g36752.t1">
    <property type="protein sequence ID" value="PSAMB.scaffold16016size1428.g36752.t1"/>
    <property type="gene ID" value="PSAMB.scaffold16016size1428.g36752"/>
</dbReference>
<protein>
    <submittedName>
        <fullName evidence="3 4">FATC domain-containing protein</fullName>
    </submittedName>
</protein>
<dbReference type="GO" id="GO:0031931">
    <property type="term" value="C:TORC1 complex"/>
    <property type="evidence" value="ECO:0007669"/>
    <property type="project" value="TreeGrafter"/>
</dbReference>